<evidence type="ECO:0000256" key="1">
    <source>
        <dbReference type="ARBA" id="ARBA00022741"/>
    </source>
</evidence>
<dbReference type="GO" id="GO:0016887">
    <property type="term" value="F:ATP hydrolysis activity"/>
    <property type="evidence" value="ECO:0007669"/>
    <property type="project" value="InterPro"/>
</dbReference>
<evidence type="ECO:0000313" key="4">
    <source>
        <dbReference type="EMBL" id="QJA03657.1"/>
    </source>
</evidence>
<dbReference type="InterPro" id="IPR003593">
    <property type="entry name" value="AAA+_ATPase"/>
</dbReference>
<dbReference type="GeneID" id="61926874"/>
<dbReference type="InterPro" id="IPR027417">
    <property type="entry name" value="P-loop_NTPase"/>
</dbReference>
<dbReference type="RefSeq" id="WP_002609872.1">
    <property type="nucleotide sequence ID" value="NZ_BAAACC010000010.1"/>
</dbReference>
<dbReference type="InterPro" id="IPR015854">
    <property type="entry name" value="ABC_transpr_LolD-like"/>
</dbReference>
<organism evidence="4 5">
    <name type="scientific">Clostridium innocuum</name>
    <dbReference type="NCBI Taxonomy" id="1522"/>
    <lineage>
        <taxon>Bacteria</taxon>
        <taxon>Bacillati</taxon>
        <taxon>Bacillota</taxon>
        <taxon>Clostridia</taxon>
        <taxon>Eubacteriales</taxon>
        <taxon>Clostridiaceae</taxon>
        <taxon>Clostridium</taxon>
    </lineage>
</organism>
<dbReference type="Gene3D" id="3.40.50.300">
    <property type="entry name" value="P-loop containing nucleotide triphosphate hydrolases"/>
    <property type="match status" value="1"/>
</dbReference>
<dbReference type="InterPro" id="IPR003439">
    <property type="entry name" value="ABC_transporter-like_ATP-bd"/>
</dbReference>
<dbReference type="SUPFAM" id="SSF52540">
    <property type="entry name" value="P-loop containing nucleoside triphosphate hydrolases"/>
    <property type="match status" value="1"/>
</dbReference>
<evidence type="ECO:0000259" key="3">
    <source>
        <dbReference type="PROSITE" id="PS50893"/>
    </source>
</evidence>
<dbReference type="GO" id="GO:0022857">
    <property type="term" value="F:transmembrane transporter activity"/>
    <property type="evidence" value="ECO:0007669"/>
    <property type="project" value="TreeGrafter"/>
</dbReference>
<evidence type="ECO:0000313" key="5">
    <source>
        <dbReference type="Proteomes" id="UP000503330"/>
    </source>
</evidence>
<dbReference type="PANTHER" id="PTHR24220:SF86">
    <property type="entry name" value="ABC TRANSPORTER ABCH.1"/>
    <property type="match status" value="1"/>
</dbReference>
<dbReference type="PANTHER" id="PTHR24220">
    <property type="entry name" value="IMPORT ATP-BINDING PROTEIN"/>
    <property type="match status" value="1"/>
</dbReference>
<dbReference type="EMBL" id="CP048838">
    <property type="protein sequence ID" value="QJA03657.1"/>
    <property type="molecule type" value="Genomic_DNA"/>
</dbReference>
<protein>
    <submittedName>
        <fullName evidence="4">ATP-binding cassette domain-containing protein</fullName>
    </submittedName>
</protein>
<dbReference type="PROSITE" id="PS50893">
    <property type="entry name" value="ABC_TRANSPORTER_2"/>
    <property type="match status" value="1"/>
</dbReference>
<proteinExistence type="predicted"/>
<dbReference type="SMART" id="SM00382">
    <property type="entry name" value="AAA"/>
    <property type="match status" value="1"/>
</dbReference>
<dbReference type="GO" id="GO:0005886">
    <property type="term" value="C:plasma membrane"/>
    <property type="evidence" value="ECO:0007669"/>
    <property type="project" value="TreeGrafter"/>
</dbReference>
<reference evidence="4 5" key="1">
    <citation type="submission" date="2020-02" db="EMBL/GenBank/DDBJ databases">
        <authorList>
            <person name="Kociolek L.K."/>
            <person name="Ozer E.A."/>
        </authorList>
    </citation>
    <scope>NUCLEOTIDE SEQUENCE [LARGE SCALE GENOMIC DNA]</scope>
    <source>
        <strain evidence="4 5">ATCC 14501</strain>
    </source>
</reference>
<dbReference type="InterPro" id="IPR017871">
    <property type="entry name" value="ABC_transporter-like_CS"/>
</dbReference>
<name>A0AAP9MGY8_CLOIN</name>
<evidence type="ECO:0000256" key="2">
    <source>
        <dbReference type="ARBA" id="ARBA00022840"/>
    </source>
</evidence>
<dbReference type="Proteomes" id="UP000503330">
    <property type="component" value="Chromosome"/>
</dbReference>
<accession>A0AAP9MGY8</accession>
<dbReference type="AlphaFoldDB" id="A0AAP9MGY8"/>
<sequence>MKPVILEGSGITKKFEEADTPVLNNVNIELYDGDFTVIMGASGAGKSTLLYSLSGMNTIDEGKILYNDDDITTFREKQKAKLRSDAFGFVFQQTNLVSNLTLLENVAVAGYLNKKRTTNETDEKVKQLLKQMDVAHAMDRLPSKVSGGEAQRAAIARAIINDPKMLFADEPTGALNRRNSDEVLSILQKLHEQGQSILMVTHDMHAAAYGTRILYMEDGKILAEMKLASMIKDDLKEREARIHEWLTSLKW</sequence>
<feature type="domain" description="ABC transporter" evidence="3">
    <location>
        <begin position="6"/>
        <end position="243"/>
    </location>
</feature>
<dbReference type="PROSITE" id="PS00211">
    <property type="entry name" value="ABC_TRANSPORTER_1"/>
    <property type="match status" value="1"/>
</dbReference>
<keyword evidence="1" id="KW-0547">Nucleotide-binding</keyword>
<gene>
    <name evidence="4" type="ORF">G4D54_15015</name>
</gene>
<dbReference type="GO" id="GO:0005524">
    <property type="term" value="F:ATP binding"/>
    <property type="evidence" value="ECO:0007669"/>
    <property type="project" value="UniProtKB-KW"/>
</dbReference>
<keyword evidence="2 4" id="KW-0067">ATP-binding</keyword>
<dbReference type="Pfam" id="PF00005">
    <property type="entry name" value="ABC_tran"/>
    <property type="match status" value="1"/>
</dbReference>